<keyword evidence="4" id="KW-0862">Zinc</keyword>
<dbReference type="GeneID" id="108698036"/>
<evidence type="ECO:0000256" key="3">
    <source>
        <dbReference type="ARBA" id="ARBA00022771"/>
    </source>
</evidence>
<organism evidence="8 13">
    <name type="scientific">Xenopus laevis</name>
    <name type="common">African clawed frog</name>
    <dbReference type="NCBI Taxonomy" id="8355"/>
    <lineage>
        <taxon>Eukaryota</taxon>
        <taxon>Metazoa</taxon>
        <taxon>Chordata</taxon>
        <taxon>Craniata</taxon>
        <taxon>Vertebrata</taxon>
        <taxon>Euteleostomi</taxon>
        <taxon>Amphibia</taxon>
        <taxon>Batrachia</taxon>
        <taxon>Anura</taxon>
        <taxon>Pipoidea</taxon>
        <taxon>Pipidae</taxon>
        <taxon>Xenopodinae</taxon>
        <taxon>Xenopus</taxon>
        <taxon>Xenopus</taxon>
    </lineage>
</organism>
<dbReference type="Bgee" id="108698036">
    <property type="expression patterns" value="Expressed in egg cell and 19 other cell types or tissues"/>
</dbReference>
<evidence type="ECO:0000313" key="9">
    <source>
        <dbReference type="RefSeq" id="XP_018084184.1"/>
    </source>
</evidence>
<evidence type="ECO:0000259" key="7">
    <source>
        <dbReference type="PROSITE" id="PS50157"/>
    </source>
</evidence>
<dbReference type="RefSeq" id="XP_018084184.1">
    <property type="nucleotide sequence ID" value="XM_018228695.2"/>
</dbReference>
<dbReference type="OrthoDB" id="8069632at2759"/>
<keyword evidence="3 5" id="KW-0863">Zinc-finger</keyword>
<keyword evidence="2" id="KW-0677">Repeat</keyword>
<dbReference type="PaxDb" id="8355-A0A1L8HTE4"/>
<evidence type="ECO:0000313" key="10">
    <source>
        <dbReference type="RefSeq" id="XP_018084186.1"/>
    </source>
</evidence>
<sequence length="601" mass="66210">MTSDIKPFQALTKLNCQKCRFSTKDPKRYITHVSIHNDIKFACSHCSYVSYTKGDFQRHLVTHTGKFPYTCEYCGYGAIRNDYIVKHIKRIHGDGKIQCSVSGGENDFKNASVNLIQSQLQNNGQEILQTKTSDVIDLTNDIENGATQIAADSNGNKVSAVQGSLVEVEVMSPLQEKLCPGMPLTVVAPSAFKILSNSFAQIVDVRPVNGTYRLILKCLQQVEPELVDSTDKEIYEGKCFENNSNTGLITETPSPYTTVCSVEGNAPLNDYGFVEATSKAVLNREEVSITTSTCSQTQVATNKQIIVESVAQENPGTVSPVSEGPFISSVFSLSSGSQNILEGIRWETSPASSKGTRPLQDTSETLNTPQRQPTNLTCATSGNKSNQHYDKHRQPDELKQAFGPETSVTSVKSLPVRDSFDMQCSLLLNRGKMNMHEAHSNPKETNVFAKPQTLFLSSDKSVVMQPVTCAVQNEPKLLTKSISCVAAAKQQPEIQPMDAEKTNTIARNDNTQASRKEKSYSNQRAEMAFKPVSSQTLRLLPAKPDQLLHIPSYKQPVVVLNHPDLDTLEIISVMTTINKFKGKVVKVTLSKQMCEPKLLCN</sequence>
<evidence type="ECO:0000256" key="4">
    <source>
        <dbReference type="ARBA" id="ARBA00022833"/>
    </source>
</evidence>
<dbReference type="RefSeq" id="XP_018084195.1">
    <property type="nucleotide sequence ID" value="XM_018228706.2"/>
</dbReference>
<evidence type="ECO:0000256" key="2">
    <source>
        <dbReference type="ARBA" id="ARBA00022737"/>
    </source>
</evidence>
<dbReference type="GO" id="GO:0045944">
    <property type="term" value="P:positive regulation of transcription by RNA polymerase II"/>
    <property type="evidence" value="ECO:0007669"/>
    <property type="project" value="TreeGrafter"/>
</dbReference>
<dbReference type="AlphaFoldDB" id="A0A1L8HTE4"/>
<evidence type="ECO:0000256" key="6">
    <source>
        <dbReference type="SAM" id="MobiDB-lite"/>
    </source>
</evidence>
<feature type="compositionally biased region" description="Polar residues" evidence="6">
    <location>
        <begin position="349"/>
        <end position="386"/>
    </location>
</feature>
<dbReference type="RefSeq" id="XP_018084190.1">
    <property type="nucleotide sequence ID" value="XM_018228701.2"/>
</dbReference>
<gene>
    <name evidence="9 10 11 12 13" type="primary">LOC108698036</name>
</gene>
<accession>A0A1L8HTE4</accession>
<dbReference type="STRING" id="8355.A0A1L8HTE4"/>
<evidence type="ECO:0000313" key="12">
    <source>
        <dbReference type="RefSeq" id="XP_018084195.1"/>
    </source>
</evidence>
<dbReference type="Gene3D" id="3.30.160.60">
    <property type="entry name" value="Classic Zinc Finger"/>
    <property type="match status" value="2"/>
</dbReference>
<dbReference type="OMA" id="TNTIARN"/>
<dbReference type="CTD" id="108698036"/>
<dbReference type="RefSeq" id="XP_041443915.1">
    <property type="nucleotide sequence ID" value="XM_041587981.1"/>
</dbReference>
<evidence type="ECO:0000313" key="13">
    <source>
        <dbReference type="RefSeq" id="XP_041443915.1"/>
    </source>
</evidence>
<dbReference type="SMART" id="SM00355">
    <property type="entry name" value="ZnF_C2H2"/>
    <property type="match status" value="3"/>
</dbReference>
<feature type="domain" description="C2H2-type" evidence="7">
    <location>
        <begin position="69"/>
        <end position="97"/>
    </location>
</feature>
<dbReference type="RefSeq" id="XP_018084186.1">
    <property type="nucleotide sequence ID" value="XM_018228697.1"/>
</dbReference>
<evidence type="ECO:0000313" key="8">
    <source>
        <dbReference type="Proteomes" id="UP000186698"/>
    </source>
</evidence>
<dbReference type="InterPro" id="IPR050688">
    <property type="entry name" value="Zinc_finger/UBP_domain"/>
</dbReference>
<protein>
    <submittedName>
        <fullName evidence="9 11">Zinc finger protein 518B</fullName>
    </submittedName>
</protein>
<dbReference type="Proteomes" id="UP000186698">
    <property type="component" value="Chromosome 1L"/>
</dbReference>
<keyword evidence="8" id="KW-1185">Reference proteome</keyword>
<dbReference type="GO" id="GO:0008270">
    <property type="term" value="F:zinc ion binding"/>
    <property type="evidence" value="ECO:0007669"/>
    <property type="project" value="UniProtKB-KW"/>
</dbReference>
<dbReference type="PROSITE" id="PS50157">
    <property type="entry name" value="ZINC_FINGER_C2H2_2"/>
    <property type="match status" value="2"/>
</dbReference>
<feature type="domain" description="C2H2-type" evidence="7">
    <location>
        <begin position="41"/>
        <end position="68"/>
    </location>
</feature>
<reference evidence="9 10" key="1">
    <citation type="submission" date="2025-04" db="UniProtKB">
        <authorList>
            <consortium name="RefSeq"/>
        </authorList>
    </citation>
    <scope>IDENTIFICATION</scope>
    <source>
        <strain evidence="9 10">J_2021</strain>
        <tissue evidence="9 10">Erythrocytes</tissue>
    </source>
</reference>
<name>A0A1L8HTE4_XENLA</name>
<dbReference type="InterPro" id="IPR036236">
    <property type="entry name" value="Znf_C2H2_sf"/>
</dbReference>
<proteinExistence type="predicted"/>
<dbReference type="GO" id="GO:0005634">
    <property type="term" value="C:nucleus"/>
    <property type="evidence" value="ECO:0007669"/>
    <property type="project" value="TreeGrafter"/>
</dbReference>
<dbReference type="PANTHER" id="PTHR24403:SF100">
    <property type="entry name" value="C2H2-TYPE DOMAIN-CONTAINING PROTEIN"/>
    <property type="match status" value="1"/>
</dbReference>
<keyword evidence="1" id="KW-0479">Metal-binding</keyword>
<feature type="region of interest" description="Disordered" evidence="6">
    <location>
        <begin position="346"/>
        <end position="409"/>
    </location>
</feature>
<dbReference type="KEGG" id="xla:108698036"/>
<dbReference type="InterPro" id="IPR013087">
    <property type="entry name" value="Znf_C2H2_type"/>
</dbReference>
<feature type="compositionally biased region" description="Basic and acidic residues" evidence="6">
    <location>
        <begin position="387"/>
        <end position="399"/>
    </location>
</feature>
<evidence type="ECO:0000256" key="1">
    <source>
        <dbReference type="ARBA" id="ARBA00022723"/>
    </source>
</evidence>
<dbReference type="PANTHER" id="PTHR24403">
    <property type="entry name" value="ZINC FINGER PROTEIN"/>
    <property type="match status" value="1"/>
</dbReference>
<evidence type="ECO:0000256" key="5">
    <source>
        <dbReference type="PROSITE-ProRule" id="PRU00042"/>
    </source>
</evidence>
<evidence type="ECO:0000313" key="11">
    <source>
        <dbReference type="RefSeq" id="XP_018084190.1"/>
    </source>
</evidence>
<dbReference type="SUPFAM" id="SSF57667">
    <property type="entry name" value="beta-beta-alpha zinc fingers"/>
    <property type="match status" value="1"/>
</dbReference>